<dbReference type="SUPFAM" id="SSF48264">
    <property type="entry name" value="Cytochrome P450"/>
    <property type="match status" value="1"/>
</dbReference>
<evidence type="ECO:0000256" key="6">
    <source>
        <dbReference type="ARBA" id="ARBA00023033"/>
    </source>
</evidence>
<dbReference type="PANTHER" id="PTHR46696">
    <property type="entry name" value="P450, PUTATIVE (EUROFUNG)-RELATED"/>
    <property type="match status" value="1"/>
</dbReference>
<keyword evidence="5" id="KW-0408">Iron</keyword>
<evidence type="ECO:0000256" key="3">
    <source>
        <dbReference type="ARBA" id="ARBA00022723"/>
    </source>
</evidence>
<dbReference type="AlphaFoldDB" id="A0A291RY42"/>
<keyword evidence="3" id="KW-0479">Metal-binding</keyword>
<dbReference type="Gene3D" id="1.10.630.10">
    <property type="entry name" value="Cytochrome P450"/>
    <property type="match status" value="1"/>
</dbReference>
<dbReference type="InterPro" id="IPR001128">
    <property type="entry name" value="Cyt_P450"/>
</dbReference>
<dbReference type="Pfam" id="PF00067">
    <property type="entry name" value="p450"/>
    <property type="match status" value="1"/>
</dbReference>
<dbReference type="InterPro" id="IPR002397">
    <property type="entry name" value="Cyt_P450_B"/>
</dbReference>
<dbReference type="GO" id="GO:0004497">
    <property type="term" value="F:monooxygenase activity"/>
    <property type="evidence" value="ECO:0007669"/>
    <property type="project" value="UniProtKB-KW"/>
</dbReference>
<evidence type="ECO:0000256" key="5">
    <source>
        <dbReference type="ARBA" id="ARBA00023004"/>
    </source>
</evidence>
<dbReference type="GO" id="GO:0016705">
    <property type="term" value="F:oxidoreductase activity, acting on paired donors, with incorporation or reduction of molecular oxygen"/>
    <property type="evidence" value="ECO:0007669"/>
    <property type="project" value="InterPro"/>
</dbReference>
<dbReference type="PRINTS" id="PR00359">
    <property type="entry name" value="BP450"/>
</dbReference>
<reference evidence="7 8" key="1">
    <citation type="submission" date="2017-10" db="EMBL/GenBank/DDBJ databases">
        <title>Comparative genomics between pathogenic Norcardia.</title>
        <authorList>
            <person name="Zeng L."/>
        </authorList>
    </citation>
    <scope>NUCLEOTIDE SEQUENCE [LARGE SCALE GENOMIC DNA]</scope>
    <source>
        <strain evidence="7 8">NC_YFY_NT001</strain>
    </source>
</reference>
<evidence type="ECO:0000313" key="7">
    <source>
        <dbReference type="EMBL" id="ATL72230.1"/>
    </source>
</evidence>
<proteinExistence type="inferred from homology"/>
<gene>
    <name evidence="7" type="ORF">CRH09_30670</name>
</gene>
<evidence type="ECO:0000256" key="2">
    <source>
        <dbReference type="ARBA" id="ARBA00022617"/>
    </source>
</evidence>
<keyword evidence="4" id="KW-0560">Oxidoreductase</keyword>
<keyword evidence="2" id="KW-0349">Heme</keyword>
<dbReference type="KEGG" id="ntp:CRH09_30670"/>
<organism evidence="7 8">
    <name type="scientific">Nocardia terpenica</name>
    <dbReference type="NCBI Taxonomy" id="455432"/>
    <lineage>
        <taxon>Bacteria</taxon>
        <taxon>Bacillati</taxon>
        <taxon>Actinomycetota</taxon>
        <taxon>Actinomycetes</taxon>
        <taxon>Mycobacteriales</taxon>
        <taxon>Nocardiaceae</taxon>
        <taxon>Nocardia</taxon>
    </lineage>
</organism>
<dbReference type="GO" id="GO:0020037">
    <property type="term" value="F:heme binding"/>
    <property type="evidence" value="ECO:0007669"/>
    <property type="project" value="InterPro"/>
</dbReference>
<dbReference type="Proteomes" id="UP000221961">
    <property type="component" value="Chromosome"/>
</dbReference>
<comment type="similarity">
    <text evidence="1">Belongs to the cytochrome P450 family.</text>
</comment>
<evidence type="ECO:0000256" key="1">
    <source>
        <dbReference type="ARBA" id="ARBA00010617"/>
    </source>
</evidence>
<sequence>MLIEDLERDPHPLLAELRASEPVSWLPVFDGWLVTGYHLALTVLRDAETFTVDDSRFSTARLLGPNMLGLDGTAHARHRDPFARPFRPAPVRERLTEFVHTTAEHLLATIVPNGRAELRAEFAGPLTVAVMAETLGLPDVDATVIRSWYQTLVAAVSDLTAGRPADANEVRMQLRDSVIAAGDSALFATARAHGLDTEQVAANAAVLMFGGIDTTEGMITNAIVHLLDHPDQHALVKAEPSLLPAAIEESLRLEPTAAVVDRYAMADTELGGVPIARGDLVRVSLAGANRDPEIFTDPDRFSIHRSDTAAHLTFARGPHSCFGAPLARLETEAALEKLLTLPDLRLDELARPQGLVFRKPPSVQVRWD</sequence>
<dbReference type="PANTHER" id="PTHR46696:SF3">
    <property type="entry name" value="PULCHERRIMINIC ACID SYNTHASE"/>
    <property type="match status" value="1"/>
</dbReference>
<evidence type="ECO:0000256" key="4">
    <source>
        <dbReference type="ARBA" id="ARBA00023002"/>
    </source>
</evidence>
<name>A0A291RY42_9NOCA</name>
<keyword evidence="6" id="KW-0503">Monooxygenase</keyword>
<dbReference type="GO" id="GO:0005506">
    <property type="term" value="F:iron ion binding"/>
    <property type="evidence" value="ECO:0007669"/>
    <property type="project" value="InterPro"/>
</dbReference>
<accession>A0A291RY42</accession>
<dbReference type="EMBL" id="CP023778">
    <property type="protein sequence ID" value="ATL72230.1"/>
    <property type="molecule type" value="Genomic_DNA"/>
</dbReference>
<dbReference type="InterPro" id="IPR036396">
    <property type="entry name" value="Cyt_P450_sf"/>
</dbReference>
<evidence type="ECO:0000313" key="8">
    <source>
        <dbReference type="Proteomes" id="UP000221961"/>
    </source>
</evidence>
<protein>
    <submittedName>
        <fullName evidence="7">Cytochrome P450</fullName>
    </submittedName>
</protein>
<dbReference type="PRINTS" id="PR00385">
    <property type="entry name" value="P450"/>
</dbReference>